<keyword evidence="5 7" id="KW-1133">Transmembrane helix</keyword>
<protein>
    <recommendedName>
        <fullName evidence="10">OPT superfamily oligopeptide transporter</fullName>
    </recommendedName>
</protein>
<keyword evidence="6 7" id="KW-0472">Membrane</keyword>
<evidence type="ECO:0000256" key="1">
    <source>
        <dbReference type="ARBA" id="ARBA00004141"/>
    </source>
</evidence>
<dbReference type="OrthoDB" id="77405at2759"/>
<dbReference type="Pfam" id="PF03169">
    <property type="entry name" value="OPT"/>
    <property type="match status" value="1"/>
</dbReference>
<keyword evidence="3" id="KW-0813">Transport</keyword>
<evidence type="ECO:0000256" key="4">
    <source>
        <dbReference type="ARBA" id="ARBA00022692"/>
    </source>
</evidence>
<dbReference type="InterPro" id="IPR004813">
    <property type="entry name" value="OPT"/>
</dbReference>
<evidence type="ECO:0000256" key="2">
    <source>
        <dbReference type="ARBA" id="ARBA00008807"/>
    </source>
</evidence>
<keyword evidence="9" id="KW-1185">Reference proteome</keyword>
<dbReference type="PANTHER" id="PTHR31645">
    <property type="entry name" value="OLIGOPEPTIDE TRANSPORTER YGL114W-RELATED"/>
    <property type="match status" value="1"/>
</dbReference>
<evidence type="ECO:0000313" key="9">
    <source>
        <dbReference type="Proteomes" id="UP000070444"/>
    </source>
</evidence>
<accession>A0A137PF63</accession>
<evidence type="ECO:0000256" key="7">
    <source>
        <dbReference type="SAM" id="Phobius"/>
    </source>
</evidence>
<feature type="non-terminal residue" evidence="8">
    <location>
        <position position="1"/>
    </location>
</feature>
<evidence type="ECO:0000256" key="3">
    <source>
        <dbReference type="ARBA" id="ARBA00022448"/>
    </source>
</evidence>
<dbReference type="GO" id="GO:0000329">
    <property type="term" value="C:fungal-type vacuole membrane"/>
    <property type="evidence" value="ECO:0007669"/>
    <property type="project" value="TreeGrafter"/>
</dbReference>
<sequence>RTYLKKYADWIPNWTAFGIALTFPTPYVILGAFYGLCIEQIWKKCNPEQHKNYKEALSSGLIAGEGIGGVVYAIFQISGMTQSSVATKFACPPKGC</sequence>
<dbReference type="PANTHER" id="PTHR31645:SF3">
    <property type="entry name" value="OLIGOPEPTIDE TRANSPORTER"/>
    <property type="match status" value="1"/>
</dbReference>
<name>A0A137PF63_CONC2</name>
<dbReference type="Proteomes" id="UP000070444">
    <property type="component" value="Unassembled WGS sequence"/>
</dbReference>
<dbReference type="STRING" id="796925.A0A137PF63"/>
<comment type="similarity">
    <text evidence="2">Belongs to the oligopeptide OPT transporter family.</text>
</comment>
<dbReference type="EMBL" id="KQ964434">
    <property type="protein sequence ID" value="KXN73605.1"/>
    <property type="molecule type" value="Genomic_DNA"/>
</dbReference>
<dbReference type="GO" id="GO:0035673">
    <property type="term" value="F:oligopeptide transmembrane transporter activity"/>
    <property type="evidence" value="ECO:0007669"/>
    <property type="project" value="InterPro"/>
</dbReference>
<feature type="transmembrane region" description="Helical" evidence="7">
    <location>
        <begin position="14"/>
        <end position="36"/>
    </location>
</feature>
<evidence type="ECO:0000256" key="6">
    <source>
        <dbReference type="ARBA" id="ARBA00023136"/>
    </source>
</evidence>
<evidence type="ECO:0000256" key="5">
    <source>
        <dbReference type="ARBA" id="ARBA00022989"/>
    </source>
</evidence>
<dbReference type="InterPro" id="IPR045035">
    <property type="entry name" value="YSL-like"/>
</dbReference>
<proteinExistence type="inferred from homology"/>
<feature type="transmembrane region" description="Helical" evidence="7">
    <location>
        <begin position="56"/>
        <end position="75"/>
    </location>
</feature>
<gene>
    <name evidence="8" type="ORF">CONCODRAFT_3421</name>
</gene>
<evidence type="ECO:0008006" key="10">
    <source>
        <dbReference type="Google" id="ProtNLM"/>
    </source>
</evidence>
<keyword evidence="4 7" id="KW-0812">Transmembrane</keyword>
<dbReference type="AlphaFoldDB" id="A0A137PF63"/>
<evidence type="ECO:0000313" key="8">
    <source>
        <dbReference type="EMBL" id="KXN73605.1"/>
    </source>
</evidence>
<organism evidence="8 9">
    <name type="scientific">Conidiobolus coronatus (strain ATCC 28846 / CBS 209.66 / NRRL 28638)</name>
    <name type="common">Delacroixia coronata</name>
    <dbReference type="NCBI Taxonomy" id="796925"/>
    <lineage>
        <taxon>Eukaryota</taxon>
        <taxon>Fungi</taxon>
        <taxon>Fungi incertae sedis</taxon>
        <taxon>Zoopagomycota</taxon>
        <taxon>Entomophthoromycotina</taxon>
        <taxon>Entomophthoromycetes</taxon>
        <taxon>Entomophthorales</taxon>
        <taxon>Ancylistaceae</taxon>
        <taxon>Conidiobolus</taxon>
    </lineage>
</organism>
<reference evidence="8 9" key="1">
    <citation type="journal article" date="2015" name="Genome Biol. Evol.">
        <title>Phylogenomic analyses indicate that early fungi evolved digesting cell walls of algal ancestors of land plants.</title>
        <authorList>
            <person name="Chang Y."/>
            <person name="Wang S."/>
            <person name="Sekimoto S."/>
            <person name="Aerts A.L."/>
            <person name="Choi C."/>
            <person name="Clum A."/>
            <person name="LaButti K.M."/>
            <person name="Lindquist E.A."/>
            <person name="Yee Ngan C."/>
            <person name="Ohm R.A."/>
            <person name="Salamov A.A."/>
            <person name="Grigoriev I.V."/>
            <person name="Spatafora J.W."/>
            <person name="Berbee M.L."/>
        </authorList>
    </citation>
    <scope>NUCLEOTIDE SEQUENCE [LARGE SCALE GENOMIC DNA]</scope>
    <source>
        <strain evidence="8 9">NRRL 28638</strain>
    </source>
</reference>
<comment type="subcellular location">
    <subcellularLocation>
        <location evidence="1">Membrane</location>
        <topology evidence="1">Multi-pass membrane protein</topology>
    </subcellularLocation>
</comment>